<dbReference type="AlphaFoldDB" id="Q3IVS8"/>
<gene>
    <name evidence="1" type="ORF">RSP_3750</name>
</gene>
<sequence>MAFEDHYYFPNITTDAKVAEYEASHDVFSSLLDEVKELSKKKPDASMSAGKVKIVNRVLENLLVVLEGQPDAKYLEALDDDDLPQVSDAVLVMVQFKSALASFKERHYRHVSRMGYQWITVELIEQLKVDYEEDLEGDEEDEDEAL</sequence>
<name>Q3IVS8_CERS4</name>
<dbReference type="eggNOG" id="ENOG50332E3">
    <property type="taxonomic scope" value="Bacteria"/>
</dbReference>
<dbReference type="KEGG" id="rsp:RSP_3750"/>
<protein>
    <submittedName>
        <fullName evidence="1">Uncharacterized protein</fullName>
    </submittedName>
</protein>
<accession>Q3IVS8</accession>
<dbReference type="EnsemblBacteria" id="ABA81356">
    <property type="protein sequence ID" value="ABA81356"/>
    <property type="gene ID" value="RSP_3750"/>
</dbReference>
<dbReference type="OrthoDB" id="7605443at2"/>
<dbReference type="STRING" id="272943.RSP_3750"/>
<organism evidence="1 2">
    <name type="scientific">Cereibacter sphaeroides (strain ATCC 17023 / DSM 158 / JCM 6121 / CCUG 31486 / LMG 2827 / NBRC 12203 / NCIMB 8253 / ATH 2.4.1.)</name>
    <name type="common">Rhodobacter sphaeroides</name>
    <dbReference type="NCBI Taxonomy" id="272943"/>
    <lineage>
        <taxon>Bacteria</taxon>
        <taxon>Pseudomonadati</taxon>
        <taxon>Pseudomonadota</taxon>
        <taxon>Alphaproteobacteria</taxon>
        <taxon>Rhodobacterales</taxon>
        <taxon>Paracoccaceae</taxon>
        <taxon>Cereibacter</taxon>
    </lineage>
</organism>
<dbReference type="GeneID" id="3721509"/>
<evidence type="ECO:0000313" key="1">
    <source>
        <dbReference type="EMBL" id="ABA81356.2"/>
    </source>
</evidence>
<dbReference type="EMBL" id="CP000144">
    <property type="protein sequence ID" value="ABA81356.2"/>
    <property type="molecule type" value="Genomic_DNA"/>
</dbReference>
<keyword evidence="2" id="KW-1185">Reference proteome</keyword>
<dbReference type="Proteomes" id="UP000002703">
    <property type="component" value="Chromosome 2"/>
</dbReference>
<proteinExistence type="predicted"/>
<reference evidence="2" key="1">
    <citation type="submission" date="2005-09" db="EMBL/GenBank/DDBJ databases">
        <title>Complete sequence of chromosome 2 of Rhodobacter sphaeroides 2.4.1.</title>
        <authorList>
            <person name="Copeland A."/>
            <person name="Lucas S."/>
            <person name="Lapidus A."/>
            <person name="Barry K."/>
            <person name="Detter J.C."/>
            <person name="Glavina T."/>
            <person name="Hammon N."/>
            <person name="Israni S."/>
            <person name="Pitluck S."/>
            <person name="Richardson P."/>
            <person name="Mackenzie C."/>
            <person name="Choudhary M."/>
            <person name="Larimer F."/>
            <person name="Hauser L.J."/>
            <person name="Land M."/>
            <person name="Donohue T.J."/>
            <person name="Kaplan S."/>
        </authorList>
    </citation>
    <scope>NUCLEOTIDE SEQUENCE [LARGE SCALE GENOMIC DNA]</scope>
    <source>
        <strain evidence="2">ATCC 17023 / DSM 158 / JCM 6121 / CCUG 31486 / LMG 2827 / NBRC 12203 / NCIMB 8253 / ATH 2.4.1.</strain>
    </source>
</reference>
<dbReference type="RefSeq" id="WP_023004239.1">
    <property type="nucleotide sequence ID" value="NC_007494.2"/>
</dbReference>
<evidence type="ECO:0000313" key="2">
    <source>
        <dbReference type="Proteomes" id="UP000002703"/>
    </source>
</evidence>